<reference evidence="2" key="1">
    <citation type="journal article" date="2019" name="Int. J. Syst. Evol. Microbiol.">
        <title>The Global Catalogue of Microorganisms (GCM) 10K type strain sequencing project: providing services to taxonomists for standard genome sequencing and annotation.</title>
        <authorList>
            <consortium name="The Broad Institute Genomics Platform"/>
            <consortium name="The Broad Institute Genome Sequencing Center for Infectious Disease"/>
            <person name="Wu L."/>
            <person name="Ma J."/>
        </authorList>
    </citation>
    <scope>NUCLEOTIDE SEQUENCE [LARGE SCALE GENOMIC DNA]</scope>
    <source>
        <strain evidence="2">CGMCC 1.12990</strain>
    </source>
</reference>
<dbReference type="EMBL" id="BMGS01000002">
    <property type="protein sequence ID" value="GGG34157.1"/>
    <property type="molecule type" value="Genomic_DNA"/>
</dbReference>
<name>A0ABQ1WJY9_9BACT</name>
<dbReference type="RefSeq" id="WP_188556551.1">
    <property type="nucleotide sequence ID" value="NZ_BMGS01000002.1"/>
</dbReference>
<dbReference type="Proteomes" id="UP000601361">
    <property type="component" value="Unassembled WGS sequence"/>
</dbReference>
<evidence type="ECO:0000313" key="1">
    <source>
        <dbReference type="EMBL" id="GGG34157.1"/>
    </source>
</evidence>
<organism evidence="1 2">
    <name type="scientific">Hymenobacter glacieicola</name>
    <dbReference type="NCBI Taxonomy" id="1562124"/>
    <lineage>
        <taxon>Bacteria</taxon>
        <taxon>Pseudomonadati</taxon>
        <taxon>Bacteroidota</taxon>
        <taxon>Cytophagia</taxon>
        <taxon>Cytophagales</taxon>
        <taxon>Hymenobacteraceae</taxon>
        <taxon>Hymenobacter</taxon>
    </lineage>
</organism>
<comment type="caution">
    <text evidence="1">The sequence shown here is derived from an EMBL/GenBank/DDBJ whole genome shotgun (WGS) entry which is preliminary data.</text>
</comment>
<evidence type="ECO:0000313" key="2">
    <source>
        <dbReference type="Proteomes" id="UP000601361"/>
    </source>
</evidence>
<protein>
    <submittedName>
        <fullName evidence="1">Uncharacterized protein</fullName>
    </submittedName>
</protein>
<gene>
    <name evidence="1" type="ORF">GCM10011378_08220</name>
</gene>
<sequence>MNDLLIGGVTLDLSPDTAILPSFQVSDLLKPDTIQSDFSPEVSVPGTSKNHQLLGQAAYDGNAAGIPYKSLANVTLRSEGVEIMPRARLLLKGYQNGQYQLQLVAGNKRFVEALGDKTLSDLDFSRFTHARTISAIADRASAAYAAANGWSYELYDRGRPLDPANLSPYDLWPTLSAALVLEQLASEAGFVVDYPAEGLLPRLQVPAVAPAEYSEAFRKARRLRVGLGPGHEDDGAPDSNRSDVVKTIPFDDDTRPIGTVPALVPTVAGVYDSTSFSYTADQAVYVQVQARTVVQIVYSSVRLGKAQARVELHINGRKVEQKVNDKEVVNSAWVEATNEDPFSVGATAERLLLKPGDQLTAVLRLSGVGNAPIDKWGFKIFQDVAFGNAGVGLPVDKFDVTVLPEQPPGAQVNIAEWLPQDMKQLDFFKALVQVCGFSVQTDAYEDRLTLHPSRAVLDNVPYARDWTAKRDAPDLPAGQARSVSYRFGGFGQQNLFQWAEDESGTKGFGNGTLVVADKTLPATYTMTTLPFAASEPSQALPGLLLIQNYKLRENEDPFAEPEYDTASPKPRLTLRSTDTQNISLVEGAVRRAVVAPLSYFAQEEDGLSLDAEGYILPVAWAGLGAMLTEMRFHKERYRFSPRDIAEFLAEPNIPIWDGVLGGWFSISKINEFTSTRSVEVEMLRLHPSFLVAPEPGVRREFAGSEFAQPEFYVSDTV</sequence>
<accession>A0ABQ1WJY9</accession>
<keyword evidence="2" id="KW-1185">Reference proteome</keyword>
<proteinExistence type="predicted"/>